<dbReference type="CDD" id="cd00830">
    <property type="entry name" value="KAS_III"/>
    <property type="match status" value="1"/>
</dbReference>
<evidence type="ECO:0000256" key="2">
    <source>
        <dbReference type="ARBA" id="ARBA00023315"/>
    </source>
</evidence>
<dbReference type="AlphaFoldDB" id="X5M9Y5"/>
<dbReference type="SUPFAM" id="SSF53901">
    <property type="entry name" value="Thiolase-like"/>
    <property type="match status" value="1"/>
</dbReference>
<keyword evidence="2 5" id="KW-0012">Acyltransferase</keyword>
<dbReference type="GO" id="GO:0004315">
    <property type="term" value="F:3-oxoacyl-[acyl-carrier-protein] synthase activity"/>
    <property type="evidence" value="ECO:0007669"/>
    <property type="project" value="InterPro"/>
</dbReference>
<dbReference type="PANTHER" id="PTHR34069">
    <property type="entry name" value="3-OXOACYL-[ACYL-CARRIER-PROTEIN] SYNTHASE 3"/>
    <property type="match status" value="1"/>
</dbReference>
<keyword evidence="6" id="KW-1185">Reference proteome</keyword>
<dbReference type="GO" id="GO:0006633">
    <property type="term" value="P:fatty acid biosynthetic process"/>
    <property type="evidence" value="ECO:0007669"/>
    <property type="project" value="InterPro"/>
</dbReference>
<evidence type="ECO:0000256" key="1">
    <source>
        <dbReference type="ARBA" id="ARBA00022679"/>
    </source>
</evidence>
<dbReference type="STRING" id="1458461.BN1012_Phect2285"/>
<dbReference type="Pfam" id="PF08545">
    <property type="entry name" value="ACP_syn_III"/>
    <property type="match status" value="1"/>
</dbReference>
<organism evidence="5 6">
    <name type="scientific">Candidatus Phaeomarinibacter ectocarpi</name>
    <dbReference type="NCBI Taxonomy" id="1458461"/>
    <lineage>
        <taxon>Bacteria</taxon>
        <taxon>Pseudomonadati</taxon>
        <taxon>Pseudomonadota</taxon>
        <taxon>Alphaproteobacteria</taxon>
        <taxon>Hyphomicrobiales</taxon>
        <taxon>Parvibaculaceae</taxon>
        <taxon>Candidatus Phaeomarinibacter</taxon>
    </lineage>
</organism>
<dbReference type="PATRIC" id="fig|1458461.3.peg.2291"/>
<dbReference type="Pfam" id="PF08541">
    <property type="entry name" value="ACP_syn_III_C"/>
    <property type="match status" value="1"/>
</dbReference>
<dbReference type="HOGENOM" id="CLU_039592_4_2_5"/>
<evidence type="ECO:0000259" key="4">
    <source>
        <dbReference type="Pfam" id="PF08545"/>
    </source>
</evidence>
<dbReference type="InterPro" id="IPR013747">
    <property type="entry name" value="ACP_syn_III_C"/>
</dbReference>
<feature type="domain" description="Beta-ketoacyl-[acyl-carrier-protein] synthase III C-terminal" evidence="3">
    <location>
        <begin position="282"/>
        <end position="371"/>
    </location>
</feature>
<evidence type="ECO:0000259" key="3">
    <source>
        <dbReference type="Pfam" id="PF08541"/>
    </source>
</evidence>
<evidence type="ECO:0000313" key="5">
    <source>
        <dbReference type="EMBL" id="CDO60498.1"/>
    </source>
</evidence>
<dbReference type="EC" id="2.3.1.180" evidence="5"/>
<proteinExistence type="predicted"/>
<dbReference type="RefSeq" id="WP_043948527.1">
    <property type="nucleotide sequence ID" value="NZ_HG966617.1"/>
</dbReference>
<dbReference type="GO" id="GO:0044550">
    <property type="term" value="P:secondary metabolite biosynthetic process"/>
    <property type="evidence" value="ECO:0007669"/>
    <property type="project" value="TreeGrafter"/>
</dbReference>
<gene>
    <name evidence="5" type="ORF">BN1012_Phect2285</name>
</gene>
<keyword evidence="1 5" id="KW-0808">Transferase</keyword>
<sequence length="373" mass="40533">MTKVVISGTGVFTPEDTITNEELVEAFNAYVAKFNADNKDAIERGEVEALTDSSVPFIEKASGIHRRHVMNKSGILDPDIMAPRLPERPNEEPSILAEMAVKAAKDAMKQAGKTAADIDAVVVACSNLERAYPAIAIEVQDLLGIDGFAFDMNVACSSATFGIQQGYDMVRSGSAKCVLVTDPEICTGHLNFRDRDSHFIFGDVATAIILEAKDTATAEHPFEIIGTRLKTQFSNNIRNNFGFLNRTAPEGIGAKDKLFVQEGRKVFKEVVPMVSAMILEHLADENIGNNNLKRMWLHQANASMNDLIGKKVMGRPPSEEEQPNILKEYANTSSAGSIIAFNQYSEDLEPGDVGVICSFGAGYSAGSVLVRRV</sequence>
<dbReference type="NCBIfam" id="NF005703">
    <property type="entry name" value="PRK07515.1"/>
    <property type="match status" value="1"/>
</dbReference>
<dbReference type="PANTHER" id="PTHR34069:SF2">
    <property type="entry name" value="BETA-KETOACYL-[ACYL-CARRIER-PROTEIN] SYNTHASE III"/>
    <property type="match status" value="1"/>
</dbReference>
<dbReference type="InterPro" id="IPR013751">
    <property type="entry name" value="ACP_syn_III_N"/>
</dbReference>
<dbReference type="Gene3D" id="3.40.47.10">
    <property type="match status" value="2"/>
</dbReference>
<feature type="domain" description="Beta-ketoacyl-[acyl-carrier-protein] synthase III N-terminal" evidence="4">
    <location>
        <begin position="150"/>
        <end position="218"/>
    </location>
</feature>
<reference evidence="5 6" key="1">
    <citation type="journal article" date="2014" name="Front. Genet.">
        <title>Genome and metabolic network of "Candidatus Phaeomarinobacter ectocarpi" Ec32, a new candidate genus of Alphaproteobacteria frequently associated with brown algae.</title>
        <authorList>
            <person name="Dittami S.M."/>
            <person name="Barbeyron T."/>
            <person name="Boyen C."/>
            <person name="Cambefort J."/>
            <person name="Collet G."/>
            <person name="Delage L."/>
            <person name="Gobet A."/>
            <person name="Groisillier A."/>
            <person name="Leblanc C."/>
            <person name="Michel G."/>
            <person name="Scornet D."/>
            <person name="Siegel A."/>
            <person name="Tapia J.E."/>
            <person name="Tonon T."/>
        </authorList>
    </citation>
    <scope>NUCLEOTIDE SEQUENCE [LARGE SCALE GENOMIC DNA]</scope>
    <source>
        <strain evidence="5 6">Ec32</strain>
    </source>
</reference>
<name>X5M9Y5_9HYPH</name>
<dbReference type="EMBL" id="HG966617">
    <property type="protein sequence ID" value="CDO60498.1"/>
    <property type="molecule type" value="Genomic_DNA"/>
</dbReference>
<protein>
    <submittedName>
        <fullName evidence="5">3-oxoacyl-[acyl-carrier-protein] synthase,KASIII</fullName>
        <ecNumber evidence="5">2.3.1.180</ecNumber>
    </submittedName>
</protein>
<evidence type="ECO:0000313" key="6">
    <source>
        <dbReference type="Proteomes" id="UP000032160"/>
    </source>
</evidence>
<dbReference type="InterPro" id="IPR016039">
    <property type="entry name" value="Thiolase-like"/>
</dbReference>
<dbReference type="GO" id="GO:0033818">
    <property type="term" value="F:beta-ketoacyl-acyl-carrier-protein synthase III activity"/>
    <property type="evidence" value="ECO:0007669"/>
    <property type="project" value="UniProtKB-EC"/>
</dbReference>
<accession>X5M9Y5</accession>
<dbReference type="KEGG" id="pect:BN1012_Phect2285"/>
<dbReference type="OrthoDB" id="4336181at2"/>
<dbReference type="Proteomes" id="UP000032160">
    <property type="component" value="Chromosome I"/>
</dbReference>